<accession>C5E8U9</accession>
<name>C5E8U9_BIFLI</name>
<sequence>MVERAAVAPQRGHVMAVARQDRYRDHVGGYGCMARHMGHVPVHTSRARVNSTILTTNTGRITRMKTTSVYGIPYIEADDLVSSAPTQFRQTAEGVEKVLREIDARATPEGVSPVTATTLETLESLEGVNGQSGVVTGDTMQRNGLYYRLGDAWHPVEIRQKRTWGCRFKRSANDLILNNGDTYMMFSNVTGSVDIKTTANSKGAYAILPAGRWLVKEYMQFSGIADMTWLSIGVATVGGASSLLPSAAESSTSGNAFSAIECVTVIESDGTGGIQVSFHSNNSGIMRVAGYLNVVEL</sequence>
<evidence type="ECO:0000313" key="1">
    <source>
        <dbReference type="EMBL" id="EEQ54443.1"/>
    </source>
</evidence>
<protein>
    <submittedName>
        <fullName evidence="1">Uncharacterized protein</fullName>
    </submittedName>
</protein>
<organism evidence="1">
    <name type="scientific">Bifidobacterium longum subsp. infantis CCUG 52486</name>
    <dbReference type="NCBI Taxonomy" id="537937"/>
    <lineage>
        <taxon>Bacteria</taxon>
        <taxon>Bacillati</taxon>
        <taxon>Actinomycetota</taxon>
        <taxon>Actinomycetes</taxon>
        <taxon>Bifidobacteriales</taxon>
        <taxon>Bifidobacteriaceae</taxon>
        <taxon>Bifidobacterium</taxon>
    </lineage>
</organism>
<dbReference type="HOGENOM" id="CLU_081503_0_0_11"/>
<dbReference type="Proteomes" id="UP000005084">
    <property type="component" value="Unassembled WGS sequence"/>
</dbReference>
<proteinExistence type="predicted"/>
<reference evidence="1" key="1">
    <citation type="submission" date="2008-08" db="EMBL/GenBank/DDBJ databases">
        <title>Annotation of Bifidobacterium longum subsp. infantis CCUG 52486.</title>
        <authorList>
            <consortium name="The Broad Institute Genome Sequencing Platform"/>
            <person name="Gougoulias C."/>
            <person name="Tuohy K.M."/>
            <person name="Gibson G.R."/>
            <person name="Ward D."/>
            <person name="Mehta T."/>
            <person name="Young S."/>
            <person name="Jaffe D."/>
            <person name="Gnerre S."/>
            <person name="Berlin A."/>
            <person name="Heiman D."/>
            <person name="Hepburn T."/>
            <person name="Shea T."/>
            <person name="Sykes S."/>
            <person name="Alvarado L."/>
            <person name="Kodira C."/>
            <person name="Borodovsky M."/>
            <person name="Lander E."/>
            <person name="Galagan J."/>
            <person name="Nusbaum C."/>
            <person name="Birren B."/>
        </authorList>
    </citation>
    <scope>NUCLEOTIDE SEQUENCE [LARGE SCALE GENOMIC DNA]</scope>
    <source>
        <strain evidence="1">CCUG 52486</strain>
    </source>
</reference>
<dbReference type="EMBL" id="DS990238">
    <property type="protein sequence ID" value="EEQ54443.1"/>
    <property type="molecule type" value="Genomic_DNA"/>
</dbReference>
<gene>
    <name evidence="1" type="ORF">BLIG_00393</name>
</gene>
<dbReference type="AlphaFoldDB" id="C5E8U9"/>